<sequence length="62" mass="6732">MSEKICLNVREACAALSIGRSTFYQLAGSGRLSLIKLGKKTLVARTELDRFVAACAQESRAQ</sequence>
<dbReference type="HOGENOM" id="CLU_2903226_0_0_6"/>
<proteinExistence type="predicted"/>
<protein>
    <recommendedName>
        <fullName evidence="1">Helix-turn-helix domain-containing protein</fullName>
    </recommendedName>
</protein>
<dbReference type="InterPro" id="IPR010093">
    <property type="entry name" value="SinI_DNA-bd"/>
</dbReference>
<name>B0RVW0_XANCB</name>
<evidence type="ECO:0000259" key="1">
    <source>
        <dbReference type="Pfam" id="PF12728"/>
    </source>
</evidence>
<evidence type="ECO:0000313" key="3">
    <source>
        <dbReference type="Proteomes" id="UP000001188"/>
    </source>
</evidence>
<dbReference type="InterPro" id="IPR038148">
    <property type="entry name" value="Tn1545/Tn916_Xis"/>
</dbReference>
<dbReference type="AlphaFoldDB" id="B0RVW0"/>
<dbReference type="KEGG" id="xca:xcc-b100_2817"/>
<dbReference type="NCBIfam" id="TIGR01764">
    <property type="entry name" value="excise"/>
    <property type="match status" value="1"/>
</dbReference>
<reference evidence="2 3" key="1">
    <citation type="journal article" date="2008" name="J. Biotechnol.">
        <title>The genome of Xanthomonas campestris pv. campestris B100 and its use for the reconstruction of metabolic pathways involved in xanthan biosynthesis.</title>
        <authorList>
            <person name="Vorholter F.J."/>
            <person name="Schneiker S."/>
            <person name="Goesmann A."/>
            <person name="Krause L."/>
            <person name="Bekel T."/>
            <person name="Kaiser O."/>
            <person name="Linke B."/>
            <person name="Patschkowski T."/>
            <person name="Ruckert C."/>
            <person name="Schmid J."/>
            <person name="Sidhu V.K."/>
            <person name="Sieber V."/>
            <person name="Tauch A."/>
            <person name="Watt S.A."/>
            <person name="Weisshaar B."/>
            <person name="Becker A."/>
            <person name="Niehaus K."/>
            <person name="Puhler A."/>
        </authorList>
    </citation>
    <scope>NUCLEOTIDE SEQUENCE [LARGE SCALE GENOMIC DNA]</scope>
    <source>
        <strain evidence="2 3">B100</strain>
    </source>
</reference>
<dbReference type="Gene3D" id="3.90.105.50">
    <property type="match status" value="1"/>
</dbReference>
<dbReference type="EMBL" id="AM920689">
    <property type="protein sequence ID" value="CAP52178.1"/>
    <property type="molecule type" value="Genomic_DNA"/>
</dbReference>
<accession>B0RVW0</accession>
<dbReference type="Pfam" id="PF12728">
    <property type="entry name" value="HTH_17"/>
    <property type="match status" value="1"/>
</dbReference>
<feature type="domain" description="Helix-turn-helix" evidence="1">
    <location>
        <begin position="7"/>
        <end position="55"/>
    </location>
</feature>
<evidence type="ECO:0000313" key="2">
    <source>
        <dbReference type="EMBL" id="CAP52178.1"/>
    </source>
</evidence>
<dbReference type="InterPro" id="IPR041657">
    <property type="entry name" value="HTH_17"/>
</dbReference>
<dbReference type="GO" id="GO:0003677">
    <property type="term" value="F:DNA binding"/>
    <property type="evidence" value="ECO:0007669"/>
    <property type="project" value="InterPro"/>
</dbReference>
<organism evidence="2 3">
    <name type="scientific">Xanthomonas campestris pv. campestris (strain B100)</name>
    <dbReference type="NCBI Taxonomy" id="509169"/>
    <lineage>
        <taxon>Bacteria</taxon>
        <taxon>Pseudomonadati</taxon>
        <taxon>Pseudomonadota</taxon>
        <taxon>Gammaproteobacteria</taxon>
        <taxon>Lysobacterales</taxon>
        <taxon>Lysobacteraceae</taxon>
        <taxon>Xanthomonas</taxon>
    </lineage>
</organism>
<dbReference type="Proteomes" id="UP000001188">
    <property type="component" value="Chromosome"/>
</dbReference>
<gene>
    <name evidence="2" type="ORF">XCCB100_2817</name>
</gene>